<organism evidence="2 3">
    <name type="scientific">Paenibacillus pasadenensis</name>
    <dbReference type="NCBI Taxonomy" id="217090"/>
    <lineage>
        <taxon>Bacteria</taxon>
        <taxon>Bacillati</taxon>
        <taxon>Bacillota</taxon>
        <taxon>Bacilli</taxon>
        <taxon>Bacillales</taxon>
        <taxon>Paenibacillaceae</taxon>
        <taxon>Paenibacillus</taxon>
    </lineage>
</organism>
<feature type="transmembrane region" description="Helical" evidence="1">
    <location>
        <begin position="312"/>
        <end position="337"/>
    </location>
</feature>
<dbReference type="RefSeq" id="WP_028598144.1">
    <property type="nucleotide sequence ID" value="NZ_JBQCKL010000024.1"/>
</dbReference>
<comment type="caution">
    <text evidence="2">The sequence shown here is derived from an EMBL/GenBank/DDBJ whole genome shotgun (WGS) entry which is preliminary data.</text>
</comment>
<dbReference type="InterPro" id="IPR010288">
    <property type="entry name" value="EcsB_ABC"/>
</dbReference>
<protein>
    <submittedName>
        <fullName evidence="2">ABC transporter, permease protein EscB</fullName>
    </submittedName>
</protein>
<accession>A0A2N5N436</accession>
<name>A0A2N5N436_9BACL</name>
<dbReference type="Proteomes" id="UP000234789">
    <property type="component" value="Unassembled WGS sequence"/>
</dbReference>
<keyword evidence="1" id="KW-1133">Transmembrane helix</keyword>
<feature type="transmembrane region" description="Helical" evidence="1">
    <location>
        <begin position="172"/>
        <end position="190"/>
    </location>
</feature>
<sequence length="419" mass="46769">MDAGLDREWRRRALAFYKDCLPYLGDMARSGLPLALFALIIVGSASYAGLLERIPADFPAAALGTLLLTPALYWNPMRTWLQPADVVFLLPREAAMKGYLRRSWLHTLPGGLVLAAAVLLLYWPIRARVPADELTNWTPELLPALAAVLALKALAAAAAWRERQIAWSASRTALKLLRLAITVWLLYVWLEEHALTAAFVSAPAALLWWAASRLPKRIALPWERLIEEERRTESRYIRFFGWFTEVPSLQPSVRSRPWLSWIASRVPLRKRSTYTYLYSLSIARTELGGMLLRMTLLGMLCCYWLGESGWLDGWAAAACALLFLLIAGLQSAALTGWHRHVVWRHVYPLPESGRLRSAAAVDRGALTVVAALLWLAAGVPLLAAGLVAAPAAAALLAAVYVLLRPRRLLKRQQREDEED</sequence>
<feature type="transmembrane region" description="Helical" evidence="1">
    <location>
        <begin position="56"/>
        <end position="74"/>
    </location>
</feature>
<evidence type="ECO:0000313" key="2">
    <source>
        <dbReference type="EMBL" id="PLT45118.1"/>
    </source>
</evidence>
<dbReference type="Pfam" id="PF05975">
    <property type="entry name" value="EcsB"/>
    <property type="match status" value="1"/>
</dbReference>
<keyword evidence="1" id="KW-0472">Membrane</keyword>
<dbReference type="EMBL" id="NFEZ01000004">
    <property type="protein sequence ID" value="PLT45118.1"/>
    <property type="molecule type" value="Genomic_DNA"/>
</dbReference>
<keyword evidence="1" id="KW-0812">Transmembrane</keyword>
<feature type="transmembrane region" description="Helical" evidence="1">
    <location>
        <begin position="358"/>
        <end position="377"/>
    </location>
</feature>
<gene>
    <name evidence="2" type="ORF">B8V81_3549</name>
</gene>
<feature type="transmembrane region" description="Helical" evidence="1">
    <location>
        <begin position="383"/>
        <end position="403"/>
    </location>
</feature>
<feature type="transmembrane region" description="Helical" evidence="1">
    <location>
        <begin position="31"/>
        <end position="50"/>
    </location>
</feature>
<evidence type="ECO:0000256" key="1">
    <source>
        <dbReference type="SAM" id="Phobius"/>
    </source>
</evidence>
<dbReference type="AlphaFoldDB" id="A0A2N5N436"/>
<feature type="transmembrane region" description="Helical" evidence="1">
    <location>
        <begin position="196"/>
        <end position="214"/>
    </location>
</feature>
<proteinExistence type="predicted"/>
<dbReference type="PIRSF" id="PIRSF037259">
    <property type="entry name" value="EcsB_ABC"/>
    <property type="match status" value="1"/>
</dbReference>
<keyword evidence="3" id="KW-1185">Reference proteome</keyword>
<feature type="transmembrane region" description="Helical" evidence="1">
    <location>
        <begin position="141"/>
        <end position="160"/>
    </location>
</feature>
<dbReference type="GO" id="GO:0016020">
    <property type="term" value="C:membrane"/>
    <property type="evidence" value="ECO:0007669"/>
    <property type="project" value="InterPro"/>
</dbReference>
<feature type="transmembrane region" description="Helical" evidence="1">
    <location>
        <begin position="104"/>
        <end position="125"/>
    </location>
</feature>
<reference evidence="2 3" key="1">
    <citation type="submission" date="2017-05" db="EMBL/GenBank/DDBJ databases">
        <title>Functional genome analysis of Paenibacillus pasadenensis strain R16: insights on endophytic life style and antifungal activity.</title>
        <authorList>
            <person name="Passera A."/>
            <person name="Marcolungo L."/>
            <person name="Casati P."/>
            <person name="Brasca M."/>
            <person name="Quaglino F."/>
            <person name="Delledonne M."/>
        </authorList>
    </citation>
    <scope>NUCLEOTIDE SEQUENCE [LARGE SCALE GENOMIC DNA]</scope>
    <source>
        <strain evidence="2 3">R16</strain>
    </source>
</reference>
<evidence type="ECO:0000313" key="3">
    <source>
        <dbReference type="Proteomes" id="UP000234789"/>
    </source>
</evidence>